<evidence type="ECO:0000256" key="5">
    <source>
        <dbReference type="ARBA" id="ARBA00023172"/>
    </source>
</evidence>
<dbReference type="RefSeq" id="WP_068813236.1">
    <property type="nucleotide sequence ID" value="NZ_BMIY01000023.1"/>
</dbReference>
<dbReference type="GO" id="GO:0006313">
    <property type="term" value="P:DNA transposition"/>
    <property type="evidence" value="ECO:0007669"/>
    <property type="project" value="UniProtKB-UniRule"/>
</dbReference>
<organism evidence="7 8">
    <name type="scientific">Pseudohongiella nitratireducens</name>
    <dbReference type="NCBI Taxonomy" id="1768907"/>
    <lineage>
        <taxon>Bacteria</taxon>
        <taxon>Pseudomonadati</taxon>
        <taxon>Pseudomonadota</taxon>
        <taxon>Gammaproteobacteria</taxon>
        <taxon>Pseudomonadales</taxon>
        <taxon>Pseudohongiellaceae</taxon>
        <taxon>Pseudohongiella</taxon>
    </lineage>
</organism>
<evidence type="ECO:0000256" key="1">
    <source>
        <dbReference type="ARBA" id="ARBA00002190"/>
    </source>
</evidence>
<evidence type="ECO:0000256" key="3">
    <source>
        <dbReference type="ARBA" id="ARBA00022578"/>
    </source>
</evidence>
<keyword evidence="6" id="KW-0814">Transposable element</keyword>
<dbReference type="PANTHER" id="PTHR33217:SF9">
    <property type="entry name" value="MUTATOR FAMILY TRANSPOSASE"/>
    <property type="match status" value="1"/>
</dbReference>
<gene>
    <name evidence="7" type="ORF">GCM10011403_30110</name>
</gene>
<dbReference type="InterPro" id="IPR001207">
    <property type="entry name" value="Transposase_mutator"/>
</dbReference>
<keyword evidence="8" id="KW-1185">Reference proteome</keyword>
<proteinExistence type="inferred from homology"/>
<sequence length="415" mass="47326">MDKSNVVGFSGREKNADPLTDLLRQGARDLIQQAVEAELSEYLQQFTERRLKDGRAAVVRNGYQPERHIQTGIGPVTVKVPKVRAKDGKPITFRSALVPPYVRKTRSLESALPWLYLKGVSTGEMDNALQVLVGPEAKGLSASTVARLKRQWAQEYTAWRQSRLDRDRWVYVWADGIYSGLRAEDTKLCALVVIGVNERGQKHFLAIEDGVRESTQSWREVLLDLKARGMNTPKLAVGDGAMGFWSALDEVYGATRQQRCWMHKTSNVLNAVPKSVQAKMKQSLHDIWQADTRKAAESAFEKFERMYEAKYPKAVQCLHKDRDELMAFYDFPAKHWQSLRTTNPIESTFGTIRHRTKRSKGCLSRDGMLHMIYKLGECAQKNWRKQRGFNYLAKVVQGVKFRDGEEVMTADQRVA</sequence>
<dbReference type="Proteomes" id="UP000627715">
    <property type="component" value="Unassembled WGS sequence"/>
</dbReference>
<keyword evidence="5 6" id="KW-0233">DNA recombination</keyword>
<dbReference type="Pfam" id="PF00872">
    <property type="entry name" value="Transposase_mut"/>
    <property type="match status" value="1"/>
</dbReference>
<evidence type="ECO:0000256" key="2">
    <source>
        <dbReference type="ARBA" id="ARBA00010961"/>
    </source>
</evidence>
<name>A0A916QPX6_9GAMM</name>
<keyword evidence="4 6" id="KW-0238">DNA-binding</keyword>
<dbReference type="GO" id="GO:0003677">
    <property type="term" value="F:DNA binding"/>
    <property type="evidence" value="ECO:0007669"/>
    <property type="project" value="UniProtKB-UniRule"/>
</dbReference>
<dbReference type="NCBIfam" id="NF033543">
    <property type="entry name" value="transpos_IS256"/>
    <property type="match status" value="1"/>
</dbReference>
<dbReference type="AlphaFoldDB" id="A0A916QPX6"/>
<dbReference type="EMBL" id="BMIY01000023">
    <property type="protein sequence ID" value="GFZ84650.1"/>
    <property type="molecule type" value="Genomic_DNA"/>
</dbReference>
<keyword evidence="3 6" id="KW-0815">Transposition</keyword>
<reference evidence="7" key="1">
    <citation type="journal article" date="2014" name="Int. J. Syst. Evol. Microbiol.">
        <title>Complete genome sequence of Corynebacterium casei LMG S-19264T (=DSM 44701T), isolated from a smear-ripened cheese.</title>
        <authorList>
            <consortium name="US DOE Joint Genome Institute (JGI-PGF)"/>
            <person name="Walter F."/>
            <person name="Albersmeier A."/>
            <person name="Kalinowski J."/>
            <person name="Ruckert C."/>
        </authorList>
    </citation>
    <scope>NUCLEOTIDE SEQUENCE</scope>
    <source>
        <strain evidence="7">CGMCC 1.15425</strain>
    </source>
</reference>
<evidence type="ECO:0000313" key="8">
    <source>
        <dbReference type="Proteomes" id="UP000627715"/>
    </source>
</evidence>
<dbReference type="GO" id="GO:0004803">
    <property type="term" value="F:transposase activity"/>
    <property type="evidence" value="ECO:0007669"/>
    <property type="project" value="UniProtKB-UniRule"/>
</dbReference>
<accession>A0A916QPX6</accession>
<comment type="function">
    <text evidence="1 6">Required for the transposition of the insertion element.</text>
</comment>
<dbReference type="PANTHER" id="PTHR33217">
    <property type="entry name" value="TRANSPOSASE FOR INSERTION SEQUENCE ELEMENT IS1081"/>
    <property type="match status" value="1"/>
</dbReference>
<evidence type="ECO:0000313" key="7">
    <source>
        <dbReference type="EMBL" id="GFZ84650.1"/>
    </source>
</evidence>
<reference evidence="7" key="2">
    <citation type="submission" date="2020-09" db="EMBL/GenBank/DDBJ databases">
        <authorList>
            <person name="Sun Q."/>
            <person name="Zhou Y."/>
        </authorList>
    </citation>
    <scope>NUCLEOTIDE SEQUENCE</scope>
    <source>
        <strain evidence="7">CGMCC 1.15425</strain>
    </source>
</reference>
<comment type="caution">
    <text evidence="7">The sequence shown here is derived from an EMBL/GenBank/DDBJ whole genome shotgun (WGS) entry which is preliminary data.</text>
</comment>
<comment type="similarity">
    <text evidence="2 6">Belongs to the transposase mutator family.</text>
</comment>
<protein>
    <recommendedName>
        <fullName evidence="6">Mutator family transposase</fullName>
    </recommendedName>
</protein>
<evidence type="ECO:0000256" key="4">
    <source>
        <dbReference type="ARBA" id="ARBA00023125"/>
    </source>
</evidence>
<evidence type="ECO:0000256" key="6">
    <source>
        <dbReference type="RuleBase" id="RU365089"/>
    </source>
</evidence>
<dbReference type="OrthoDB" id="9779930at2"/>